<keyword evidence="4 7" id="KW-0931">ER-Golgi transport</keyword>
<dbReference type="Gene3D" id="3.30.450.70">
    <property type="match status" value="1"/>
</dbReference>
<organism evidence="8 9">
    <name type="scientific">Lodderomyces beijingensis</name>
    <dbReference type="NCBI Taxonomy" id="1775926"/>
    <lineage>
        <taxon>Eukaryota</taxon>
        <taxon>Fungi</taxon>
        <taxon>Dikarya</taxon>
        <taxon>Ascomycota</taxon>
        <taxon>Saccharomycotina</taxon>
        <taxon>Pichiomycetes</taxon>
        <taxon>Debaryomycetaceae</taxon>
        <taxon>Candida/Lodderomyces clade</taxon>
        <taxon>Lodderomyces</taxon>
    </lineage>
</organism>
<evidence type="ECO:0000256" key="3">
    <source>
        <dbReference type="ARBA" id="ARBA00022824"/>
    </source>
</evidence>
<comment type="subunit">
    <text evidence="7">Part of the multisubunit transport protein particle (TRAPP) complex.</text>
</comment>
<dbReference type="Proteomes" id="UP001497383">
    <property type="component" value="Chromosome 3"/>
</dbReference>
<evidence type="ECO:0000256" key="1">
    <source>
        <dbReference type="ARBA" id="ARBA00004555"/>
    </source>
</evidence>
<protein>
    <recommendedName>
        <fullName evidence="7">Trafficking protein particle complex subunit</fullName>
    </recommendedName>
</protein>
<name>A0ABP0ZK66_9ASCO</name>
<reference evidence="8 9" key="1">
    <citation type="submission" date="2024-03" db="EMBL/GenBank/DDBJ databases">
        <authorList>
            <person name="Brejova B."/>
        </authorList>
    </citation>
    <scope>NUCLEOTIDE SEQUENCE [LARGE SCALE GENOMIC DNA]</scope>
    <source>
        <strain evidence="8 9">CBS 14171</strain>
    </source>
</reference>
<comment type="similarity">
    <text evidence="6">Belongs to the TRAPP small subunits family. TRAPPC4 subfamily.</text>
</comment>
<evidence type="ECO:0000313" key="8">
    <source>
        <dbReference type="EMBL" id="CAK9438544.1"/>
    </source>
</evidence>
<evidence type="ECO:0000256" key="5">
    <source>
        <dbReference type="ARBA" id="ARBA00023034"/>
    </source>
</evidence>
<dbReference type="CDD" id="cd14856">
    <property type="entry name" value="TRAPPC4_synbindin"/>
    <property type="match status" value="1"/>
</dbReference>
<dbReference type="EMBL" id="OZ022407">
    <property type="protein sequence ID" value="CAK9438544.1"/>
    <property type="molecule type" value="Genomic_DNA"/>
</dbReference>
<keyword evidence="2 7" id="KW-0813">Transport</keyword>
<accession>A0ABP0ZK66</accession>
<evidence type="ECO:0000256" key="2">
    <source>
        <dbReference type="ARBA" id="ARBA00022448"/>
    </source>
</evidence>
<dbReference type="GeneID" id="92207964"/>
<evidence type="ECO:0000256" key="7">
    <source>
        <dbReference type="RuleBase" id="RU366065"/>
    </source>
</evidence>
<keyword evidence="5 7" id="KW-0333">Golgi apparatus</keyword>
<evidence type="ECO:0000256" key="6">
    <source>
        <dbReference type="ARBA" id="ARBA00038179"/>
    </source>
</evidence>
<dbReference type="InterPro" id="IPR007233">
    <property type="entry name" value="TRAPPC"/>
</dbReference>
<dbReference type="SUPFAM" id="SSF64356">
    <property type="entry name" value="SNARE-like"/>
    <property type="match status" value="1"/>
</dbReference>
<gene>
    <name evidence="8" type="ORF">LODBEIA_P27680</name>
</gene>
<keyword evidence="3 7" id="KW-0256">Endoplasmic reticulum</keyword>
<dbReference type="PANTHER" id="PTHR23249:SF15">
    <property type="entry name" value="TRAFFICKING PROTEIN PARTICLE COMPLEX SUBUNIT 4"/>
    <property type="match status" value="1"/>
</dbReference>
<dbReference type="PANTHER" id="PTHR23249">
    <property type="entry name" value="TRAFFICKING PROTEIN PARTICLE COMPLEX SUBUNIT"/>
    <property type="match status" value="1"/>
</dbReference>
<dbReference type="InterPro" id="IPR011012">
    <property type="entry name" value="Longin-like_dom_sf"/>
</dbReference>
<proteinExistence type="inferred from homology"/>
<evidence type="ECO:0000313" key="9">
    <source>
        <dbReference type="Proteomes" id="UP001497383"/>
    </source>
</evidence>
<dbReference type="SMART" id="SM01399">
    <property type="entry name" value="Sybindin"/>
    <property type="match status" value="1"/>
</dbReference>
<dbReference type="Pfam" id="PF04099">
    <property type="entry name" value="Sybindin"/>
    <property type="match status" value="1"/>
</dbReference>
<comment type="subcellular location">
    <subcellularLocation>
        <location evidence="7">Endoplasmic reticulum</location>
    </subcellularLocation>
    <subcellularLocation>
        <location evidence="7">Golgi apparatus</location>
        <location evidence="7">cis-Golgi network</location>
    </subcellularLocation>
    <subcellularLocation>
        <location evidence="1">Golgi apparatus</location>
    </subcellularLocation>
</comment>
<evidence type="ECO:0000256" key="4">
    <source>
        <dbReference type="ARBA" id="ARBA00022892"/>
    </source>
</evidence>
<keyword evidence="9" id="KW-1185">Reference proteome</keyword>
<dbReference type="RefSeq" id="XP_066829706.1">
    <property type="nucleotide sequence ID" value="XM_066972803.1"/>
</dbReference>
<sequence length="173" mass="19173">MKIYSILILNKAGGLIYQNEISPGLSKLTANDYLVLAGTLHGVHAIGSKLTSTIANPNSTTPYKSSTEEFNMQHNAAILANGKQLGSDSNRSGLKSLETDLFNLYIFQTVSGLKFILITTSNLDDFQVKSTNELFNLLYVAYTDYVMKNPFYSLDMPIKCSLFDVRVKELLKS</sequence>